<feature type="compositionally biased region" description="Low complexity" evidence="1">
    <location>
        <begin position="216"/>
        <end position="239"/>
    </location>
</feature>
<feature type="compositionally biased region" description="Pro residues" evidence="1">
    <location>
        <begin position="79"/>
        <end position="132"/>
    </location>
</feature>
<dbReference type="AlphaFoldDB" id="A0AA36N7H9"/>
<feature type="region of interest" description="Disordered" evidence="1">
    <location>
        <begin position="79"/>
        <end position="203"/>
    </location>
</feature>
<sequence>MPVKRGLVTPHEVRPRFDEELVAKKVLELVCKFIPLKADRALPGVLEKTMRSCYWSCVPQVPQVFRPVMKLSQGPPVMVPVPVGSPQPSRTPSPLPKQPPQPSTPPVKPQPSSPPNVSPCSTPPLQPQPQPNQQPQQRGQSPTRMPHSASCSGPMMPVYAAGPMTGPLPSGPLPSGPLPSGPLPSGLLPNAKAGMPGVPQMLTASPSAQQLPVYALPKQPPVQAQAQPAPQPQAGPATQGRTEDDVVHLTSRSSSISMEEAQQLGYNARIEIAAMDNKELEKEWEKRRVDKSLQEMRSFDDSFDFADFADIRNADGSIGVQMGPGERRVML</sequence>
<feature type="compositionally biased region" description="Low complexity" evidence="1">
    <location>
        <begin position="133"/>
        <end position="142"/>
    </location>
</feature>
<accession>A0AA36N7H9</accession>
<dbReference type="Proteomes" id="UP001178507">
    <property type="component" value="Unassembled WGS sequence"/>
</dbReference>
<evidence type="ECO:0000256" key="1">
    <source>
        <dbReference type="SAM" id="MobiDB-lite"/>
    </source>
</evidence>
<evidence type="ECO:0000313" key="2">
    <source>
        <dbReference type="EMBL" id="CAJ1395479.1"/>
    </source>
</evidence>
<feature type="compositionally biased region" description="Pro residues" evidence="1">
    <location>
        <begin position="169"/>
        <end position="182"/>
    </location>
</feature>
<name>A0AA36N7H9_9DINO</name>
<feature type="region of interest" description="Disordered" evidence="1">
    <location>
        <begin position="216"/>
        <end position="260"/>
    </location>
</feature>
<keyword evidence="3" id="KW-1185">Reference proteome</keyword>
<organism evidence="2 3">
    <name type="scientific">Effrenium voratum</name>
    <dbReference type="NCBI Taxonomy" id="2562239"/>
    <lineage>
        <taxon>Eukaryota</taxon>
        <taxon>Sar</taxon>
        <taxon>Alveolata</taxon>
        <taxon>Dinophyceae</taxon>
        <taxon>Suessiales</taxon>
        <taxon>Symbiodiniaceae</taxon>
        <taxon>Effrenium</taxon>
    </lineage>
</organism>
<protein>
    <submittedName>
        <fullName evidence="2">Uncharacterized protein</fullName>
    </submittedName>
</protein>
<proteinExistence type="predicted"/>
<reference evidence="2" key="1">
    <citation type="submission" date="2023-08" db="EMBL/GenBank/DDBJ databases">
        <authorList>
            <person name="Chen Y."/>
            <person name="Shah S."/>
            <person name="Dougan E. K."/>
            <person name="Thang M."/>
            <person name="Chan C."/>
        </authorList>
    </citation>
    <scope>NUCLEOTIDE SEQUENCE</scope>
</reference>
<comment type="caution">
    <text evidence="2">The sequence shown here is derived from an EMBL/GenBank/DDBJ whole genome shotgun (WGS) entry which is preliminary data.</text>
</comment>
<gene>
    <name evidence="2" type="ORF">EVOR1521_LOCUS19904</name>
</gene>
<evidence type="ECO:0000313" key="3">
    <source>
        <dbReference type="Proteomes" id="UP001178507"/>
    </source>
</evidence>
<dbReference type="EMBL" id="CAUJNA010003168">
    <property type="protein sequence ID" value="CAJ1395479.1"/>
    <property type="molecule type" value="Genomic_DNA"/>
</dbReference>